<evidence type="ECO:0000256" key="12">
    <source>
        <dbReference type="ARBA" id="ARBA00059653"/>
    </source>
</evidence>
<comment type="similarity">
    <text evidence="2 13">Belongs to the glutamate--cysteine ligase type 3 family.</text>
</comment>
<feature type="region of interest" description="Disordered" evidence="14">
    <location>
        <begin position="484"/>
        <end position="586"/>
    </location>
</feature>
<dbReference type="InterPro" id="IPR014746">
    <property type="entry name" value="Gln_synth/guanido_kin_cat_dom"/>
</dbReference>
<reference evidence="16 17" key="1">
    <citation type="submission" date="2025-04" db="UniProtKB">
        <authorList>
            <consortium name="RefSeq"/>
        </authorList>
    </citation>
    <scope>IDENTIFICATION</scope>
    <source>
        <strain evidence="16 17">MV-25-SWS-2005</strain>
        <tissue evidence="16 17">Whole body</tissue>
    </source>
</reference>
<dbReference type="KEGG" id="dpo:4815137"/>
<evidence type="ECO:0000256" key="4">
    <source>
        <dbReference type="ARBA" id="ARBA00014618"/>
    </source>
</evidence>
<dbReference type="RefSeq" id="XP_015041648.2">
    <property type="nucleotide sequence ID" value="XM_015186162.2"/>
</dbReference>
<evidence type="ECO:0000313" key="19">
    <source>
        <dbReference type="RefSeq" id="XP_033240051.1"/>
    </source>
</evidence>
<evidence type="ECO:0000256" key="6">
    <source>
        <dbReference type="ARBA" id="ARBA00022684"/>
    </source>
</evidence>
<feature type="compositionally biased region" description="Low complexity" evidence="14">
    <location>
        <begin position="509"/>
        <end position="521"/>
    </location>
</feature>
<dbReference type="FunFam" id="1.10.8.960:FF:000001">
    <property type="entry name" value="Glutamate--cysteine ligase catalytic subunit"/>
    <property type="match status" value="1"/>
</dbReference>
<dbReference type="GO" id="GO:0006750">
    <property type="term" value="P:glutathione biosynthetic process"/>
    <property type="evidence" value="ECO:0007669"/>
    <property type="project" value="UniProtKB-UniRule"/>
</dbReference>
<evidence type="ECO:0000256" key="8">
    <source>
        <dbReference type="ARBA" id="ARBA00022840"/>
    </source>
</evidence>
<keyword evidence="5 13" id="KW-0436">Ligase</keyword>
<dbReference type="PANTHER" id="PTHR11164">
    <property type="entry name" value="GLUTAMATE CYSTEINE LIGASE"/>
    <property type="match status" value="1"/>
</dbReference>
<dbReference type="RefSeq" id="XP_001354753.2">
    <property type="nucleotide sequence ID" value="XM_001354717.3"/>
</dbReference>
<dbReference type="RefSeq" id="XP_015041649.2">
    <property type="nucleotide sequence ID" value="XM_015186163.2"/>
</dbReference>
<protein>
    <recommendedName>
        <fullName evidence="4 13">Glutamate--cysteine ligase</fullName>
        <ecNumber evidence="3 13">6.3.2.2</ecNumber>
    </recommendedName>
    <alternativeName>
        <fullName evidence="10 13">Gamma-ECS</fullName>
    </alternativeName>
    <alternativeName>
        <fullName evidence="9 13">Gamma-glutamylcysteine synthetase</fullName>
    </alternativeName>
</protein>
<keyword evidence="15" id="KW-1185">Reference proteome</keyword>
<evidence type="ECO:0000256" key="2">
    <source>
        <dbReference type="ARBA" id="ARBA00008100"/>
    </source>
</evidence>
<evidence type="ECO:0000313" key="15">
    <source>
        <dbReference type="Proteomes" id="UP000001819"/>
    </source>
</evidence>
<dbReference type="GO" id="GO:0017109">
    <property type="term" value="C:glutamate-cysteine ligase complex"/>
    <property type="evidence" value="ECO:0007669"/>
    <property type="project" value="TreeGrafter"/>
</dbReference>
<dbReference type="GO" id="GO:0005524">
    <property type="term" value="F:ATP binding"/>
    <property type="evidence" value="ECO:0007669"/>
    <property type="project" value="UniProtKB-UniRule"/>
</dbReference>
<evidence type="ECO:0000256" key="10">
    <source>
        <dbReference type="ARBA" id="ARBA00032122"/>
    </source>
</evidence>
<accession>A0A6I8VHS5</accession>
<dbReference type="SUPFAM" id="SSF55931">
    <property type="entry name" value="Glutamine synthetase/guanido kinase"/>
    <property type="match status" value="1"/>
</dbReference>
<evidence type="ECO:0000256" key="7">
    <source>
        <dbReference type="ARBA" id="ARBA00022741"/>
    </source>
</evidence>
<dbReference type="ExpressionAtlas" id="A0A6I8VHS5">
    <property type="expression patterns" value="baseline"/>
</dbReference>
<comment type="pathway">
    <text evidence="1 13">Sulfur metabolism; glutathione biosynthesis; glutathione from L-cysteine and L-glutamate: step 1/2.</text>
</comment>
<evidence type="ECO:0000313" key="17">
    <source>
        <dbReference type="RefSeq" id="XP_015041648.2"/>
    </source>
</evidence>
<dbReference type="RefSeq" id="XP_033240051.1">
    <property type="nucleotide sequence ID" value="XM_033384160.1"/>
</dbReference>
<evidence type="ECO:0000256" key="5">
    <source>
        <dbReference type="ARBA" id="ARBA00022598"/>
    </source>
</evidence>
<sequence>MGLLSEGSPLSWEETKVLADHVREHGVNQFINLYHRLKDRQGDILKWGDEVEYIIVKFDEKHKVARVALIAQDLLAQLNEKEMADPKGVKSLWRPEYGAYMIEGTPGKPFGGLMAHFNLVEANMRYRREEVTELLAKDECVMSITNFPRLGSPNFTYPLAQPRPEDPLSSARSLYFPDEAIFPGHPRFKTLTRNIRMRRGEKVSIKLKVFKDAKTKLPVEGAPPGEPDVVLLDAMGFGMGCCCLQLTFQACNITEARRLYDQLAPLCPIMLALTAASPIYRGYLTESDCRWNVISSSVDCRTEEERGLAPLENQKFRIAKSRYDSIDSYLSPEGAKYNDVPITYDEQVYNRLVEGGIDHLLAQHVAHLFIRDTVSLFSEKVHQNDNEDTDHFENIQSTNWQTMRFKPPPPNSSIGWRVEFRPCEAQISDFENAAIVCFVVLLTRVILSYQLNFLTPISKVDENMQTAQKRDACRAEKFWFRKSSKTTEQRAAQAQAKGGLHINGWQTPEAAENGNGTATNGNGNGNEDEKEEEPLNNGTSAKMNGHENGHSRKAQTNGTSNGTLNGGSTTSTSTNGVDSDHTDTDDEENELFQLLTINEIFNGKSNVFPGLVPLIRSYLQSMEVDTDTHCTIEQYLRFIEKRAAGELITTATWMRQQVLNHPDYKQDSVVTEGINYDMLKLIQGIQEGKHVEPALLGQGYHSKTKTKDFIPPALQKQLAKNGCCEDNDK</sequence>
<dbReference type="InterPro" id="IPR004308">
    <property type="entry name" value="GCS"/>
</dbReference>
<comment type="catalytic activity">
    <reaction evidence="11">
        <text>L-cysteine + L-glutamate + ATP = gamma-L-glutamyl-L-cysteine + ADP + phosphate + H(+)</text>
        <dbReference type="Rhea" id="RHEA:13285"/>
        <dbReference type="ChEBI" id="CHEBI:15378"/>
        <dbReference type="ChEBI" id="CHEBI:29985"/>
        <dbReference type="ChEBI" id="CHEBI:30616"/>
        <dbReference type="ChEBI" id="CHEBI:35235"/>
        <dbReference type="ChEBI" id="CHEBI:43474"/>
        <dbReference type="ChEBI" id="CHEBI:58173"/>
        <dbReference type="ChEBI" id="CHEBI:456216"/>
        <dbReference type="EC" id="6.3.2.2"/>
    </reaction>
    <physiologicalReaction direction="left-to-right" evidence="11">
        <dbReference type="Rhea" id="RHEA:13286"/>
    </physiologicalReaction>
</comment>
<evidence type="ECO:0000256" key="9">
    <source>
        <dbReference type="ARBA" id="ARBA00030585"/>
    </source>
</evidence>
<dbReference type="Gene3D" id="1.10.8.960">
    <property type="match status" value="1"/>
</dbReference>
<proteinExistence type="inferred from homology"/>
<comment type="function">
    <text evidence="12">Catalyzes the ATP-dependent ligation of L-glutamate and L-cysteine and participates in the first and rate-limiting step in glutathione biosynthesis.</text>
</comment>
<keyword evidence="7 13" id="KW-0547">Nucleotide-binding</keyword>
<evidence type="ECO:0000313" key="18">
    <source>
        <dbReference type="RefSeq" id="XP_015041649.2"/>
    </source>
</evidence>
<feature type="compositionally biased region" description="Low complexity" evidence="14">
    <location>
        <begin position="556"/>
        <end position="576"/>
    </location>
</feature>
<evidence type="ECO:0000256" key="13">
    <source>
        <dbReference type="RuleBase" id="RU367135"/>
    </source>
</evidence>
<evidence type="ECO:0000313" key="16">
    <source>
        <dbReference type="RefSeq" id="XP_001354753.2"/>
    </source>
</evidence>
<gene>
    <name evidence="16 17 18 19" type="primary">Gclc</name>
</gene>
<evidence type="ECO:0000256" key="1">
    <source>
        <dbReference type="ARBA" id="ARBA00005006"/>
    </source>
</evidence>
<dbReference type="Gene3D" id="3.30.590.50">
    <property type="match status" value="2"/>
</dbReference>
<dbReference type="FunFam" id="3.30.590.50:FF:000002">
    <property type="entry name" value="Glutamate--cysteine ligase catalytic subunit"/>
    <property type="match status" value="1"/>
</dbReference>
<dbReference type="FunFam" id="3.30.590.50:FF:000003">
    <property type="entry name" value="Glutamate--cysteine ligase catalytic subunit"/>
    <property type="match status" value="1"/>
</dbReference>
<dbReference type="Proteomes" id="UP000001819">
    <property type="component" value="Chromosome X"/>
</dbReference>
<dbReference type="GO" id="GO:0004357">
    <property type="term" value="F:glutamate-cysteine ligase activity"/>
    <property type="evidence" value="ECO:0007669"/>
    <property type="project" value="UniProtKB-UniRule"/>
</dbReference>
<dbReference type="PANTHER" id="PTHR11164:SF0">
    <property type="entry name" value="GLUTAMATE--CYSTEINE LIGASE CATALYTIC SUBUNIT"/>
    <property type="match status" value="1"/>
</dbReference>
<name>A0A6I8VHS5_DROPS</name>
<evidence type="ECO:0000256" key="3">
    <source>
        <dbReference type="ARBA" id="ARBA00012220"/>
    </source>
</evidence>
<organism evidence="15 18">
    <name type="scientific">Drosophila pseudoobscura pseudoobscura</name>
    <name type="common">Fruit fly</name>
    <dbReference type="NCBI Taxonomy" id="46245"/>
    <lineage>
        <taxon>Eukaryota</taxon>
        <taxon>Metazoa</taxon>
        <taxon>Ecdysozoa</taxon>
        <taxon>Arthropoda</taxon>
        <taxon>Hexapoda</taxon>
        <taxon>Insecta</taxon>
        <taxon>Pterygota</taxon>
        <taxon>Neoptera</taxon>
        <taxon>Endopterygota</taxon>
        <taxon>Diptera</taxon>
        <taxon>Brachycera</taxon>
        <taxon>Muscomorpha</taxon>
        <taxon>Ephydroidea</taxon>
        <taxon>Drosophilidae</taxon>
        <taxon>Drosophila</taxon>
        <taxon>Sophophora</taxon>
    </lineage>
</organism>
<keyword evidence="6 13" id="KW-0317">Glutathione biosynthesis</keyword>
<evidence type="ECO:0000256" key="14">
    <source>
        <dbReference type="SAM" id="MobiDB-lite"/>
    </source>
</evidence>
<keyword evidence="8 13" id="KW-0067">ATP-binding</keyword>
<dbReference type="Pfam" id="PF03074">
    <property type="entry name" value="GCS"/>
    <property type="match status" value="1"/>
</dbReference>
<dbReference type="EC" id="6.3.2.2" evidence="3 13"/>
<dbReference type="UniPathway" id="UPA00142">
    <property type="reaction ID" value="UER00209"/>
</dbReference>
<dbReference type="AlphaFoldDB" id="A0A6I8VHS5"/>
<evidence type="ECO:0000256" key="11">
    <source>
        <dbReference type="ARBA" id="ARBA00052551"/>
    </source>
</evidence>